<evidence type="ECO:0000313" key="5">
    <source>
        <dbReference type="Proteomes" id="UP000184440"/>
    </source>
</evidence>
<feature type="domain" description="SMODS and SLOG-associating 2TM effector" evidence="2">
    <location>
        <begin position="172"/>
        <end position="292"/>
    </location>
</feature>
<dbReference type="EMBL" id="FRCS01000020">
    <property type="protein sequence ID" value="SHN47128.1"/>
    <property type="molecule type" value="Genomic_DNA"/>
</dbReference>
<accession>A0A1M7RM17</accession>
<dbReference type="Pfam" id="PF18181">
    <property type="entry name" value="SLATT_1"/>
    <property type="match status" value="1"/>
</dbReference>
<feature type="transmembrane region" description="Helical" evidence="1">
    <location>
        <begin position="41"/>
        <end position="59"/>
    </location>
</feature>
<dbReference type="InterPro" id="IPR040884">
    <property type="entry name" value="SLATT_1"/>
</dbReference>
<dbReference type="InterPro" id="IPR041116">
    <property type="entry name" value="SLATT_3"/>
</dbReference>
<dbReference type="RefSeq" id="WP_073264701.1">
    <property type="nucleotide sequence ID" value="NZ_FRCS01000020.1"/>
</dbReference>
<feature type="transmembrane region" description="Helical" evidence="1">
    <location>
        <begin position="65"/>
        <end position="85"/>
    </location>
</feature>
<feature type="transmembrane region" description="Helical" evidence="1">
    <location>
        <begin position="200"/>
        <end position="219"/>
    </location>
</feature>
<keyword evidence="1" id="KW-0472">Membrane</keyword>
<organism evidence="4 5">
    <name type="scientific">Cryptosporangium aurantiacum</name>
    <dbReference type="NCBI Taxonomy" id="134849"/>
    <lineage>
        <taxon>Bacteria</taxon>
        <taxon>Bacillati</taxon>
        <taxon>Actinomycetota</taxon>
        <taxon>Actinomycetes</taxon>
        <taxon>Cryptosporangiales</taxon>
        <taxon>Cryptosporangiaceae</taxon>
        <taxon>Cryptosporangium</taxon>
    </lineage>
</organism>
<keyword evidence="5" id="KW-1185">Reference proteome</keyword>
<dbReference type="Proteomes" id="UP000184440">
    <property type="component" value="Unassembled WGS sequence"/>
</dbReference>
<sequence>MGGNDPGTRLSLTSDELPVLFEAADNAALRGQRRTLHCNRARLLGAVVAALGGGLTLTVDGKDLWAFVALIGFVVALVAELTLFVQQPERDWYHGRAVAESVKTLAWKYAVGGSPFPPTLPEADAKRLLRDRVRAVVIKGSDRIVVSEHGPLITESMAALRQGSREERLAVYLRDRISDQQHWYASAAGRNRVRAQFWRLVLVLGEVAAIIAAAGRAFSGWEGDWSGILAAVVASAAAWLGIKRHDELAAAYSVAATELAIAADRLADATEEDWPGIVADAEEAISREHTLWLASRSDPGTTLTVDDVRKAVPAPAEEVRKPTPAAES</sequence>
<evidence type="ECO:0000313" key="4">
    <source>
        <dbReference type="EMBL" id="SHN47128.1"/>
    </source>
</evidence>
<evidence type="ECO:0008006" key="6">
    <source>
        <dbReference type="Google" id="ProtNLM"/>
    </source>
</evidence>
<evidence type="ECO:0000256" key="1">
    <source>
        <dbReference type="SAM" id="Phobius"/>
    </source>
</evidence>
<evidence type="ECO:0000259" key="2">
    <source>
        <dbReference type="Pfam" id="PF18181"/>
    </source>
</evidence>
<evidence type="ECO:0000259" key="3">
    <source>
        <dbReference type="Pfam" id="PF18184"/>
    </source>
</evidence>
<proteinExistence type="predicted"/>
<dbReference type="NCBIfam" id="NF033610">
    <property type="entry name" value="SLATT_3"/>
    <property type="match status" value="1"/>
</dbReference>
<dbReference type="AlphaFoldDB" id="A0A1M7RM17"/>
<keyword evidence="1" id="KW-1133">Transmembrane helix</keyword>
<dbReference type="STRING" id="134849.SAMN05443668_12084"/>
<dbReference type="Pfam" id="PF18184">
    <property type="entry name" value="SLATT_3"/>
    <property type="match status" value="1"/>
</dbReference>
<feature type="transmembrane region" description="Helical" evidence="1">
    <location>
        <begin position="225"/>
        <end position="242"/>
    </location>
</feature>
<reference evidence="4 5" key="1">
    <citation type="submission" date="2016-11" db="EMBL/GenBank/DDBJ databases">
        <authorList>
            <person name="Jaros S."/>
            <person name="Januszkiewicz K."/>
            <person name="Wedrychowicz H."/>
        </authorList>
    </citation>
    <scope>NUCLEOTIDE SEQUENCE [LARGE SCALE GENOMIC DNA]</scope>
    <source>
        <strain evidence="4 5">DSM 46144</strain>
    </source>
</reference>
<gene>
    <name evidence="4" type="ORF">SAMN05443668_12084</name>
</gene>
<dbReference type="NCBIfam" id="NF033634">
    <property type="entry name" value="SLATT_1"/>
    <property type="match status" value="1"/>
</dbReference>
<protein>
    <recommendedName>
        <fullName evidence="6">SMODS and SLOG-associating 2TM effector domain-containing protein</fullName>
    </recommendedName>
</protein>
<name>A0A1M7RM17_9ACTN</name>
<keyword evidence="1" id="KW-0812">Transmembrane</keyword>
<feature type="domain" description="SMODS and SLOG-associating 2TM effector" evidence="3">
    <location>
        <begin position="18"/>
        <end position="168"/>
    </location>
</feature>